<name>A0A7C9NA59_9BURK</name>
<evidence type="ECO:0000313" key="2">
    <source>
        <dbReference type="Proteomes" id="UP000481947"/>
    </source>
</evidence>
<dbReference type="Proteomes" id="UP000481947">
    <property type="component" value="Unassembled WGS sequence"/>
</dbReference>
<organism evidence="1 2">
    <name type="scientific">Malikia spinosa</name>
    <dbReference type="NCBI Taxonomy" id="86180"/>
    <lineage>
        <taxon>Bacteria</taxon>
        <taxon>Pseudomonadati</taxon>
        <taxon>Pseudomonadota</taxon>
        <taxon>Betaproteobacteria</taxon>
        <taxon>Burkholderiales</taxon>
        <taxon>Comamonadaceae</taxon>
        <taxon>Malikia</taxon>
    </lineage>
</organism>
<evidence type="ECO:0000313" key="1">
    <source>
        <dbReference type="EMBL" id="MYZ53462.1"/>
    </source>
</evidence>
<protein>
    <recommendedName>
        <fullName evidence="3">Uracil-DNA glycosylase-like domain-containing protein</fullName>
    </recommendedName>
</protein>
<gene>
    <name evidence="1" type="ORF">F5985_15310</name>
</gene>
<evidence type="ECO:0008006" key="3">
    <source>
        <dbReference type="Google" id="ProtNLM"/>
    </source>
</evidence>
<dbReference type="EMBL" id="VYSB01000020">
    <property type="protein sequence ID" value="MYZ53462.1"/>
    <property type="molecule type" value="Genomic_DNA"/>
</dbReference>
<dbReference type="AlphaFoldDB" id="A0A7C9NA59"/>
<proteinExistence type="predicted"/>
<dbReference type="RefSeq" id="WP_161126072.1">
    <property type="nucleotide sequence ID" value="NZ_VYSB01000020.1"/>
</dbReference>
<sequence>MTDHLERYRRFFLEENYLGSSKKSVFWRAVKDFDNLFSERFGSGNVASVWNNVAKIGLRDKKGMSESVRNLGHQFFPVFAREVEILAPDVIIFMTGPDRDRDILHHFPSAKIERAVERIPRRQLAVVGFLNSSVVSIRTYHPGYFSGFNLVRSEAKAVLKQKLATHFRAPLF</sequence>
<comment type="caution">
    <text evidence="1">The sequence shown here is derived from an EMBL/GenBank/DDBJ whole genome shotgun (WGS) entry which is preliminary data.</text>
</comment>
<reference evidence="1 2" key="1">
    <citation type="submission" date="2019-09" db="EMBL/GenBank/DDBJ databases">
        <title>Identification of Malikia spinosa a prominent benzene-, toluene-, and ethylbenzene-degrading bacterium: enrichment, isolation and whole genome sequencing.</title>
        <authorList>
            <person name="Tancsics A."/>
            <person name="Revesz F."/>
            <person name="Kriszt B."/>
        </authorList>
    </citation>
    <scope>NUCLEOTIDE SEQUENCE [LARGE SCALE GENOMIC DNA]</scope>
    <source>
        <strain evidence="1 2">AB6</strain>
    </source>
</reference>
<accession>A0A7C9NA59</accession>